<evidence type="ECO:0000256" key="1">
    <source>
        <dbReference type="ARBA" id="ARBA00010923"/>
    </source>
</evidence>
<evidence type="ECO:0000313" key="5">
    <source>
        <dbReference type="EMBL" id="MCX8523121.1"/>
    </source>
</evidence>
<dbReference type="Gene3D" id="1.10.287.1120">
    <property type="entry name" value="Bipartite methylase S protein"/>
    <property type="match status" value="1"/>
</dbReference>
<keyword evidence="5" id="KW-0540">Nuclease</keyword>
<dbReference type="EC" id="3.1.21.-" evidence="5"/>
<dbReference type="Pfam" id="PF01420">
    <property type="entry name" value="Methylase_S"/>
    <property type="match status" value="1"/>
</dbReference>
<keyword evidence="5" id="KW-0378">Hydrolase</keyword>
<dbReference type="InterPro" id="IPR052021">
    <property type="entry name" value="Type-I_RS_S_subunit"/>
</dbReference>
<evidence type="ECO:0000256" key="3">
    <source>
        <dbReference type="ARBA" id="ARBA00023125"/>
    </source>
</evidence>
<keyword evidence="5" id="KW-0255">Endonuclease</keyword>
<dbReference type="GO" id="GO:0016787">
    <property type="term" value="F:hydrolase activity"/>
    <property type="evidence" value="ECO:0007669"/>
    <property type="project" value="UniProtKB-KW"/>
</dbReference>
<dbReference type="InterPro" id="IPR000055">
    <property type="entry name" value="Restrct_endonuc_typeI_TRD"/>
</dbReference>
<dbReference type="Proteomes" id="UP001073122">
    <property type="component" value="Unassembled WGS sequence"/>
</dbReference>
<evidence type="ECO:0000259" key="4">
    <source>
        <dbReference type="Pfam" id="PF01420"/>
    </source>
</evidence>
<organism evidence="5 6">
    <name type="scientific">Chryseobacterium formosus</name>
    <dbReference type="NCBI Taxonomy" id="1537363"/>
    <lineage>
        <taxon>Bacteria</taxon>
        <taxon>Pseudomonadati</taxon>
        <taxon>Bacteroidota</taxon>
        <taxon>Flavobacteriia</taxon>
        <taxon>Flavobacteriales</taxon>
        <taxon>Weeksellaceae</taxon>
        <taxon>Chryseobacterium group</taxon>
        <taxon>Chryseobacterium</taxon>
    </lineage>
</organism>
<comment type="similarity">
    <text evidence="1">Belongs to the type-I restriction system S methylase family.</text>
</comment>
<name>A0ABT3XPS0_9FLAO</name>
<dbReference type="InterPro" id="IPR044946">
    <property type="entry name" value="Restrct_endonuc_typeI_TRD_sf"/>
</dbReference>
<sequence>MKIYDLRQLLTIRNGKDHKSILNGSIPIFGSGGIMRFGNQYLYDKPSILLPRKGSLHNIQFSKIPFWTVDTLYYTEINEQLAEPYFLYNYLRILDLENLNTGTGVPSMTFDSYYNLKISLPEISVQNKIANIINNIDNKIDLNNQINDNLSYYFIQLLPARSSA</sequence>
<keyword evidence="3" id="KW-0238">DNA-binding</keyword>
<gene>
    <name evidence="5" type="ORF">OF897_04190</name>
</gene>
<keyword evidence="2" id="KW-0680">Restriction system</keyword>
<feature type="domain" description="Type I restriction modification DNA specificity" evidence="4">
    <location>
        <begin position="4"/>
        <end position="150"/>
    </location>
</feature>
<protein>
    <submittedName>
        <fullName evidence="5">Restriction endonuclease subunit S</fullName>
        <ecNumber evidence="5">3.1.21.-</ecNumber>
    </submittedName>
</protein>
<dbReference type="EMBL" id="JAOVZW010000003">
    <property type="protein sequence ID" value="MCX8523121.1"/>
    <property type="molecule type" value="Genomic_DNA"/>
</dbReference>
<evidence type="ECO:0000313" key="6">
    <source>
        <dbReference type="Proteomes" id="UP001073122"/>
    </source>
</evidence>
<dbReference type="SUPFAM" id="SSF116734">
    <property type="entry name" value="DNA methylase specificity domain"/>
    <property type="match status" value="1"/>
</dbReference>
<accession>A0ABT3XPS0</accession>
<evidence type="ECO:0000256" key="2">
    <source>
        <dbReference type="ARBA" id="ARBA00022747"/>
    </source>
</evidence>
<dbReference type="RefSeq" id="WP_267264442.1">
    <property type="nucleotide sequence ID" value="NZ_JAOVZW010000003.1"/>
</dbReference>
<dbReference type="PANTHER" id="PTHR30408">
    <property type="entry name" value="TYPE-1 RESTRICTION ENZYME ECOKI SPECIFICITY PROTEIN"/>
    <property type="match status" value="1"/>
</dbReference>
<dbReference type="Gene3D" id="3.90.220.20">
    <property type="entry name" value="DNA methylase specificity domains"/>
    <property type="match status" value="1"/>
</dbReference>
<reference evidence="5" key="1">
    <citation type="submission" date="2022-10" db="EMBL/GenBank/DDBJ databases">
        <title>Chryseobacterium sp. nov., a novel bacterial species.</title>
        <authorList>
            <person name="Cao Y."/>
        </authorList>
    </citation>
    <scope>NUCLEOTIDE SEQUENCE</scope>
    <source>
        <strain evidence="5">CCTCC AB2015118</strain>
    </source>
</reference>
<comment type="caution">
    <text evidence="5">The sequence shown here is derived from an EMBL/GenBank/DDBJ whole genome shotgun (WGS) entry which is preliminary data.</text>
</comment>
<proteinExistence type="inferred from homology"/>
<keyword evidence="6" id="KW-1185">Reference proteome</keyword>
<dbReference type="GO" id="GO:0004519">
    <property type="term" value="F:endonuclease activity"/>
    <property type="evidence" value="ECO:0007669"/>
    <property type="project" value="UniProtKB-KW"/>
</dbReference>
<dbReference type="PANTHER" id="PTHR30408:SF12">
    <property type="entry name" value="TYPE I RESTRICTION ENZYME MJAVIII SPECIFICITY SUBUNIT"/>
    <property type="match status" value="1"/>
</dbReference>